<protein>
    <submittedName>
        <fullName evidence="5">Helix-turn-helix transcriptional regulator</fullName>
    </submittedName>
</protein>
<dbReference type="Gene3D" id="1.10.10.10">
    <property type="entry name" value="Winged helix-like DNA-binding domain superfamily/Winged helix DNA-binding domain"/>
    <property type="match status" value="1"/>
</dbReference>
<dbReference type="Pfam" id="PF00196">
    <property type="entry name" value="GerE"/>
    <property type="match status" value="1"/>
</dbReference>
<dbReference type="GO" id="GO:0006355">
    <property type="term" value="P:regulation of DNA-templated transcription"/>
    <property type="evidence" value="ECO:0007669"/>
    <property type="project" value="InterPro"/>
</dbReference>
<dbReference type="AlphaFoldDB" id="A0A4U1I3W1"/>
<dbReference type="SMART" id="SM00421">
    <property type="entry name" value="HTH_LUXR"/>
    <property type="match status" value="1"/>
</dbReference>
<dbReference type="SUPFAM" id="SSF46894">
    <property type="entry name" value="C-terminal effector domain of the bipartite response regulators"/>
    <property type="match status" value="1"/>
</dbReference>
<dbReference type="CDD" id="cd06170">
    <property type="entry name" value="LuxR_C_like"/>
    <property type="match status" value="1"/>
</dbReference>
<dbReference type="EMBL" id="SWJE01000008">
    <property type="protein sequence ID" value="TKC87936.1"/>
    <property type="molecule type" value="Genomic_DNA"/>
</dbReference>
<evidence type="ECO:0000256" key="3">
    <source>
        <dbReference type="ARBA" id="ARBA00023163"/>
    </source>
</evidence>
<dbReference type="PANTHER" id="PTHR44688">
    <property type="entry name" value="DNA-BINDING TRANSCRIPTIONAL ACTIVATOR DEVR_DOSR"/>
    <property type="match status" value="1"/>
</dbReference>
<dbReference type="OrthoDB" id="8587180at2"/>
<dbReference type="GO" id="GO:0003677">
    <property type="term" value="F:DNA binding"/>
    <property type="evidence" value="ECO:0007669"/>
    <property type="project" value="UniProtKB-KW"/>
</dbReference>
<dbReference type="InterPro" id="IPR000792">
    <property type="entry name" value="Tscrpt_reg_LuxR_C"/>
</dbReference>
<keyword evidence="2" id="KW-0238">DNA-binding</keyword>
<name>A0A4U1I3W1_9BURK</name>
<feature type="domain" description="HTH luxR-type" evidence="4">
    <location>
        <begin position="218"/>
        <end position="283"/>
    </location>
</feature>
<dbReference type="InterPro" id="IPR036388">
    <property type="entry name" value="WH-like_DNA-bd_sf"/>
</dbReference>
<evidence type="ECO:0000313" key="6">
    <source>
        <dbReference type="Proteomes" id="UP000305539"/>
    </source>
</evidence>
<organism evidence="5 6">
    <name type="scientific">Trinickia terrae</name>
    <dbReference type="NCBI Taxonomy" id="2571161"/>
    <lineage>
        <taxon>Bacteria</taxon>
        <taxon>Pseudomonadati</taxon>
        <taxon>Pseudomonadota</taxon>
        <taxon>Betaproteobacteria</taxon>
        <taxon>Burkholderiales</taxon>
        <taxon>Burkholderiaceae</taxon>
        <taxon>Trinickia</taxon>
    </lineage>
</organism>
<evidence type="ECO:0000256" key="1">
    <source>
        <dbReference type="ARBA" id="ARBA00023015"/>
    </source>
</evidence>
<keyword evidence="6" id="KW-1185">Reference proteome</keyword>
<evidence type="ECO:0000259" key="4">
    <source>
        <dbReference type="PROSITE" id="PS50043"/>
    </source>
</evidence>
<dbReference type="InterPro" id="IPR016032">
    <property type="entry name" value="Sig_transdc_resp-reg_C-effctor"/>
</dbReference>
<gene>
    <name evidence="5" type="ORF">FAZ69_16895</name>
</gene>
<dbReference type="Proteomes" id="UP000305539">
    <property type="component" value="Unassembled WGS sequence"/>
</dbReference>
<evidence type="ECO:0000256" key="2">
    <source>
        <dbReference type="ARBA" id="ARBA00023125"/>
    </source>
</evidence>
<comment type="caution">
    <text evidence="5">The sequence shown here is derived from an EMBL/GenBank/DDBJ whole genome shotgun (WGS) entry which is preliminary data.</text>
</comment>
<proteinExistence type="predicted"/>
<dbReference type="PROSITE" id="PS50043">
    <property type="entry name" value="HTH_LUXR_2"/>
    <property type="match status" value="1"/>
</dbReference>
<sequence>MCQSGRPIVTMSHPGISPSLPLRFVDTFSSALGPVVETVGTPRFLRALNAFVTGFADCDALHLQRTQDDAGAPEGCRVEWIGSYSQHAEEDLQAVMALYFRRFAMRDAIVRHAPPERGIELVQRSAAAVSDEECRRLIFDVAAIHDECVVVRDIGEVRYSISLCRSKRLPPFSVTELSLLKALGEVLLPVVYLHALRVVDAAAQAEAGPSADLFSATAARRGVHLSERETDICSAMVKGQTMASIAAAMRIKESTVKTYTKRAFAKLGIASRRDLLSWLHEPR</sequence>
<evidence type="ECO:0000313" key="5">
    <source>
        <dbReference type="EMBL" id="TKC87936.1"/>
    </source>
</evidence>
<dbReference type="PANTHER" id="PTHR44688:SF16">
    <property type="entry name" value="DNA-BINDING TRANSCRIPTIONAL ACTIVATOR DEVR_DOSR"/>
    <property type="match status" value="1"/>
</dbReference>
<keyword evidence="1" id="KW-0805">Transcription regulation</keyword>
<reference evidence="5 6" key="1">
    <citation type="submission" date="2019-04" db="EMBL/GenBank/DDBJ databases">
        <title>Trinickia sp. 7GSK02, isolated from subtropical forest soil.</title>
        <authorList>
            <person name="Gao Z.-H."/>
            <person name="Qiu L.-H."/>
        </authorList>
    </citation>
    <scope>NUCLEOTIDE SEQUENCE [LARGE SCALE GENOMIC DNA]</scope>
    <source>
        <strain evidence="5 6">7GSK02</strain>
    </source>
</reference>
<accession>A0A4U1I3W1</accession>
<dbReference type="PRINTS" id="PR00038">
    <property type="entry name" value="HTHLUXR"/>
</dbReference>
<keyword evidence="3" id="KW-0804">Transcription</keyword>